<sequence>MALTLAQVAQILTTIQPVVDNSVYNEVKLLLNNAMAESPSPGETYDNIRQYSINLRETLVANASGICHDDPNDDNMAIFMDRSRVQRLLNKVPTDGYIAALPGIHTVEGIQKLTVSLLASDNSFQILDLHCNGQLHGEETWKNTRTFGDLDTVLR</sequence>
<dbReference type="EMBL" id="PYGD01000003">
    <property type="protein sequence ID" value="PSK92600.1"/>
    <property type="molecule type" value="Genomic_DNA"/>
</dbReference>
<dbReference type="RefSeq" id="WP_106522785.1">
    <property type="nucleotide sequence ID" value="NZ_PYGD01000003.1"/>
</dbReference>
<name>A0A2P8D5U7_9BACT</name>
<evidence type="ECO:0000313" key="2">
    <source>
        <dbReference type="Proteomes" id="UP000240572"/>
    </source>
</evidence>
<dbReference type="OrthoDB" id="668300at2"/>
<evidence type="ECO:0000313" key="1">
    <source>
        <dbReference type="EMBL" id="PSK92600.1"/>
    </source>
</evidence>
<proteinExistence type="predicted"/>
<gene>
    <name evidence="1" type="ORF">B0I18_103177</name>
</gene>
<protein>
    <submittedName>
        <fullName evidence="1">Uncharacterized protein</fullName>
    </submittedName>
</protein>
<organism evidence="1 2">
    <name type="scientific">Taibaiella chishuiensis</name>
    <dbReference type="NCBI Taxonomy" id="1434707"/>
    <lineage>
        <taxon>Bacteria</taxon>
        <taxon>Pseudomonadati</taxon>
        <taxon>Bacteroidota</taxon>
        <taxon>Chitinophagia</taxon>
        <taxon>Chitinophagales</taxon>
        <taxon>Chitinophagaceae</taxon>
        <taxon>Taibaiella</taxon>
    </lineage>
</organism>
<keyword evidence="2" id="KW-1185">Reference proteome</keyword>
<dbReference type="Proteomes" id="UP000240572">
    <property type="component" value="Unassembled WGS sequence"/>
</dbReference>
<reference evidence="1 2" key="1">
    <citation type="submission" date="2018-03" db="EMBL/GenBank/DDBJ databases">
        <title>Genomic Encyclopedia of Type Strains, Phase III (KMG-III): the genomes of soil and plant-associated and newly described type strains.</title>
        <authorList>
            <person name="Whitman W."/>
        </authorList>
    </citation>
    <scope>NUCLEOTIDE SEQUENCE [LARGE SCALE GENOMIC DNA]</scope>
    <source>
        <strain evidence="1 2">CGMCC 1.12700</strain>
    </source>
</reference>
<comment type="caution">
    <text evidence="1">The sequence shown here is derived from an EMBL/GenBank/DDBJ whole genome shotgun (WGS) entry which is preliminary data.</text>
</comment>
<dbReference type="AlphaFoldDB" id="A0A2P8D5U7"/>
<accession>A0A2P8D5U7</accession>